<reference evidence="2" key="1">
    <citation type="journal article" date="2019" name="Int. J. Syst. Evol. Microbiol.">
        <title>The Global Catalogue of Microorganisms (GCM) 10K type strain sequencing project: providing services to taxonomists for standard genome sequencing and annotation.</title>
        <authorList>
            <consortium name="The Broad Institute Genomics Platform"/>
            <consortium name="The Broad Institute Genome Sequencing Center for Infectious Disease"/>
            <person name="Wu L."/>
            <person name="Ma J."/>
        </authorList>
    </citation>
    <scope>NUCLEOTIDE SEQUENCE [LARGE SCALE GENOMIC DNA]</scope>
    <source>
        <strain evidence="2">JCM 5067</strain>
    </source>
</reference>
<sequence length="192" mass="21237">MLRLGAVHCVGPLHPLEQRFQGNRVDGALRSGEYATRPLKLPETHVGNRQADIDFTFQRPATVRGLLELLTQAGWSAEESPGYISYMINDADDMHEWYDSTPDCLDAVLAELDSAANLPYTVALNIYHPQGGTGGMLMFSAQRREVSFSPTIHRRSIPDAPQFTDLAWYLAALVPSLLCAGLEGYEAREDSN</sequence>
<name>A0ABP3RRH1_9ACTN</name>
<proteinExistence type="predicted"/>
<protein>
    <submittedName>
        <fullName evidence="1">Uncharacterized protein</fullName>
    </submittedName>
</protein>
<accession>A0ABP3RRH1</accession>
<organism evidence="1 2">
    <name type="scientific">Streptomyces crystallinus</name>
    <dbReference type="NCBI Taxonomy" id="68191"/>
    <lineage>
        <taxon>Bacteria</taxon>
        <taxon>Bacillati</taxon>
        <taxon>Actinomycetota</taxon>
        <taxon>Actinomycetes</taxon>
        <taxon>Kitasatosporales</taxon>
        <taxon>Streptomycetaceae</taxon>
        <taxon>Streptomyces</taxon>
    </lineage>
</organism>
<evidence type="ECO:0000313" key="2">
    <source>
        <dbReference type="Proteomes" id="UP001500668"/>
    </source>
</evidence>
<dbReference type="EMBL" id="BAAACA010000034">
    <property type="protein sequence ID" value="GAA0612484.1"/>
    <property type="molecule type" value="Genomic_DNA"/>
</dbReference>
<dbReference type="Proteomes" id="UP001500668">
    <property type="component" value="Unassembled WGS sequence"/>
</dbReference>
<evidence type="ECO:0000313" key="1">
    <source>
        <dbReference type="EMBL" id="GAA0612484.1"/>
    </source>
</evidence>
<dbReference type="RefSeq" id="WP_344076426.1">
    <property type="nucleotide sequence ID" value="NZ_BAAACA010000034.1"/>
</dbReference>
<keyword evidence="2" id="KW-1185">Reference proteome</keyword>
<gene>
    <name evidence="1" type="ORF">GCM10010394_47880</name>
</gene>
<comment type="caution">
    <text evidence="1">The sequence shown here is derived from an EMBL/GenBank/DDBJ whole genome shotgun (WGS) entry which is preliminary data.</text>
</comment>